<dbReference type="STRING" id="1448308.A0A2T2NTL6"/>
<keyword evidence="1" id="KW-1133">Transmembrane helix</keyword>
<protein>
    <submittedName>
        <fullName evidence="2">Uncharacterized protein</fullName>
    </submittedName>
</protein>
<evidence type="ECO:0000313" key="3">
    <source>
        <dbReference type="Proteomes" id="UP000240883"/>
    </source>
</evidence>
<dbReference type="OrthoDB" id="3903561at2759"/>
<dbReference type="Proteomes" id="UP000240883">
    <property type="component" value="Unassembled WGS sequence"/>
</dbReference>
<feature type="transmembrane region" description="Helical" evidence="1">
    <location>
        <begin position="148"/>
        <end position="173"/>
    </location>
</feature>
<proteinExistence type="predicted"/>
<feature type="non-terminal residue" evidence="2">
    <location>
        <position position="241"/>
    </location>
</feature>
<gene>
    <name evidence="2" type="ORF">BS50DRAFT_453521</name>
</gene>
<evidence type="ECO:0000313" key="2">
    <source>
        <dbReference type="EMBL" id="PSN68740.1"/>
    </source>
</evidence>
<reference evidence="2 3" key="1">
    <citation type="journal article" date="2018" name="Front. Microbiol.">
        <title>Genome-Wide Analysis of Corynespora cassiicola Leaf Fall Disease Putative Effectors.</title>
        <authorList>
            <person name="Lopez D."/>
            <person name="Ribeiro S."/>
            <person name="Label P."/>
            <person name="Fumanal B."/>
            <person name="Venisse J.S."/>
            <person name="Kohler A."/>
            <person name="de Oliveira R.R."/>
            <person name="Labutti K."/>
            <person name="Lipzen A."/>
            <person name="Lail K."/>
            <person name="Bauer D."/>
            <person name="Ohm R.A."/>
            <person name="Barry K.W."/>
            <person name="Spatafora J."/>
            <person name="Grigoriev I.V."/>
            <person name="Martin F.M."/>
            <person name="Pujade-Renaud V."/>
        </authorList>
    </citation>
    <scope>NUCLEOTIDE SEQUENCE [LARGE SCALE GENOMIC DNA]</scope>
    <source>
        <strain evidence="2 3">Philippines</strain>
    </source>
</reference>
<dbReference type="EMBL" id="KZ678133">
    <property type="protein sequence ID" value="PSN68740.1"/>
    <property type="molecule type" value="Genomic_DNA"/>
</dbReference>
<evidence type="ECO:0000256" key="1">
    <source>
        <dbReference type="SAM" id="Phobius"/>
    </source>
</evidence>
<keyword evidence="3" id="KW-1185">Reference proteome</keyword>
<accession>A0A2T2NTL6</accession>
<name>A0A2T2NTL6_CORCC</name>
<organism evidence="2 3">
    <name type="scientific">Corynespora cassiicola Philippines</name>
    <dbReference type="NCBI Taxonomy" id="1448308"/>
    <lineage>
        <taxon>Eukaryota</taxon>
        <taxon>Fungi</taxon>
        <taxon>Dikarya</taxon>
        <taxon>Ascomycota</taxon>
        <taxon>Pezizomycotina</taxon>
        <taxon>Dothideomycetes</taxon>
        <taxon>Pleosporomycetidae</taxon>
        <taxon>Pleosporales</taxon>
        <taxon>Corynesporascaceae</taxon>
        <taxon>Corynespora</taxon>
    </lineage>
</organism>
<sequence>MSLTLAFPTLGSAMRGYKGNTRPFVRDKDDNYISFESYKFVLYIVHDGWRINKTADLIVCFILHVAKNGFYGMKQEASTFRNFDVPSPVLNISAMYLPDGFNGYGWANPITGERPFNYESRITWTVANQTYNLDYIKEKGICQTNYQWGFSFMQLNLVIILLLIWAIGIYSMWITSHFTMRRRGRTEVAGEQKAIFELANAMHEQLSRHMKDIPNQPEASISKCITQDLHGGEISYRPQLV</sequence>
<dbReference type="AlphaFoldDB" id="A0A2T2NTL6"/>
<keyword evidence="1" id="KW-0472">Membrane</keyword>
<keyword evidence="1" id="KW-0812">Transmembrane</keyword>